<dbReference type="AlphaFoldDB" id="A0A4R9G685"/>
<dbReference type="Proteomes" id="UP000297453">
    <property type="component" value="Unassembled WGS sequence"/>
</dbReference>
<feature type="transmembrane region" description="Helical" evidence="1">
    <location>
        <begin position="104"/>
        <end position="126"/>
    </location>
</feature>
<dbReference type="RefSeq" id="WP_135584578.1">
    <property type="nucleotide sequence ID" value="NZ_RQEP01000005.1"/>
</dbReference>
<evidence type="ECO:0000313" key="3">
    <source>
        <dbReference type="Proteomes" id="UP000297453"/>
    </source>
</evidence>
<comment type="caution">
    <text evidence="2">The sequence shown here is derived from an EMBL/GenBank/DDBJ whole genome shotgun (WGS) entry which is preliminary data.</text>
</comment>
<organism evidence="2 3">
    <name type="scientific">Leptospira semungkisensis</name>
    <dbReference type="NCBI Taxonomy" id="2484985"/>
    <lineage>
        <taxon>Bacteria</taxon>
        <taxon>Pseudomonadati</taxon>
        <taxon>Spirochaetota</taxon>
        <taxon>Spirochaetia</taxon>
        <taxon>Leptospirales</taxon>
        <taxon>Leptospiraceae</taxon>
        <taxon>Leptospira</taxon>
    </lineage>
</organism>
<keyword evidence="3" id="KW-1185">Reference proteome</keyword>
<reference evidence="2" key="1">
    <citation type="journal article" date="2019" name="PLoS Negl. Trop. Dis.">
        <title>Revisiting the worldwide diversity of Leptospira species in the environment.</title>
        <authorList>
            <person name="Vincent A.T."/>
            <person name="Schiettekatte O."/>
            <person name="Bourhy P."/>
            <person name="Veyrier F.J."/>
            <person name="Picardeau M."/>
        </authorList>
    </citation>
    <scope>NUCLEOTIDE SEQUENCE [LARGE SCALE GENOMIC DNA]</scope>
    <source>
        <strain evidence="2">SSS9</strain>
    </source>
</reference>
<evidence type="ECO:0000313" key="2">
    <source>
        <dbReference type="EMBL" id="TGK07082.1"/>
    </source>
</evidence>
<gene>
    <name evidence="2" type="ORF">EHO59_02940</name>
</gene>
<name>A0A4R9G685_9LEPT</name>
<feature type="transmembrane region" description="Helical" evidence="1">
    <location>
        <begin position="132"/>
        <end position="149"/>
    </location>
</feature>
<keyword evidence="1" id="KW-0812">Transmembrane</keyword>
<feature type="transmembrane region" description="Helical" evidence="1">
    <location>
        <begin position="33"/>
        <end position="48"/>
    </location>
</feature>
<feature type="transmembrane region" description="Helical" evidence="1">
    <location>
        <begin position="156"/>
        <end position="174"/>
    </location>
</feature>
<evidence type="ECO:0000256" key="1">
    <source>
        <dbReference type="SAM" id="Phobius"/>
    </source>
</evidence>
<keyword evidence="1" id="KW-0472">Membrane</keyword>
<keyword evidence="1" id="KW-1133">Transmembrane helix</keyword>
<proteinExistence type="predicted"/>
<feature type="transmembrane region" description="Helical" evidence="1">
    <location>
        <begin position="54"/>
        <end position="79"/>
    </location>
</feature>
<protein>
    <submittedName>
        <fullName evidence="2">Uncharacterized protein</fullName>
    </submittedName>
</protein>
<accession>A0A4R9G685</accession>
<dbReference type="OrthoDB" id="339394at2"/>
<sequence length="367" mass="42594">MIWFINLLRKIPGWEKGTAALHRLQELSLTQKLFLVYSVFAIYFLLYHEAHLPLFWMIGLAFVGYIASGILFWGIVYAFRKLETKVELPAIFAEVGIARPTTKFVPWIEASFFLIPVLVCFLTGFFENRSGILFLAVYAVGVLLIRLIENKVYYKIGLLGILILAAGLSSFKALQLTEVWVAYIQFKPSFEEKDLSNWTFDEPSRTLSNPDLKLSVHLPEDFYFHNPKNLNLESKTGIGQIAGIISSSDTDPSRYPSIRIFYFPQRFEDDTQLVNDFKKFLDSLLERGDIQEVNELERESFEDRYYGKFWTFYDVLRPRYAKTGIFILEKHKEPYTLVFLISESLIKGRKHEEAVEKILSSLEVHSE</sequence>
<dbReference type="EMBL" id="RQEP01000005">
    <property type="protein sequence ID" value="TGK07082.1"/>
    <property type="molecule type" value="Genomic_DNA"/>
</dbReference>